<protein>
    <submittedName>
        <fullName evidence="2">TIGR02300 family protein</fullName>
    </submittedName>
</protein>
<dbReference type="Pfam" id="PF09538">
    <property type="entry name" value="FYDLN_acid"/>
    <property type="match status" value="1"/>
</dbReference>
<name>A0A2S6NH71_9HYPH</name>
<organism evidence="2 3">
    <name type="scientific">Rhodoblastus sphagnicola</name>
    <dbReference type="NCBI Taxonomy" id="333368"/>
    <lineage>
        <taxon>Bacteria</taxon>
        <taxon>Pseudomonadati</taxon>
        <taxon>Pseudomonadota</taxon>
        <taxon>Alphaproteobacteria</taxon>
        <taxon>Hyphomicrobiales</taxon>
        <taxon>Rhodoblastaceae</taxon>
        <taxon>Rhodoblastus</taxon>
    </lineage>
</organism>
<dbReference type="AlphaFoldDB" id="A0A2S6NH71"/>
<feature type="region of interest" description="Disordered" evidence="1">
    <location>
        <begin position="45"/>
        <end position="94"/>
    </location>
</feature>
<dbReference type="OrthoDB" id="9815689at2"/>
<gene>
    <name evidence="2" type="ORF">CCR94_00360</name>
</gene>
<dbReference type="NCBIfam" id="TIGR02300">
    <property type="entry name" value="FYDLN_acid"/>
    <property type="match status" value="1"/>
</dbReference>
<accession>A0A2S6NH71</accession>
<dbReference type="EMBL" id="NHSJ01000009">
    <property type="protein sequence ID" value="PPQ33953.1"/>
    <property type="molecule type" value="Genomic_DNA"/>
</dbReference>
<dbReference type="Proteomes" id="UP000239089">
    <property type="component" value="Unassembled WGS sequence"/>
</dbReference>
<dbReference type="InterPro" id="IPR012644">
    <property type="entry name" value="CHP02300_FYDLN_acid"/>
</dbReference>
<feature type="compositionally biased region" description="Basic and acidic residues" evidence="1">
    <location>
        <begin position="85"/>
        <end position="94"/>
    </location>
</feature>
<evidence type="ECO:0000313" key="2">
    <source>
        <dbReference type="EMBL" id="PPQ33953.1"/>
    </source>
</evidence>
<sequence>MTDEPRGEKRLCLNCAAKFFDLAKEPIKCPKCGATFEPVLLARSPPRRIGRPFSPQPFEHQGAVVEAAEEGVKASDGEHNEDEGEKLAENDAAV</sequence>
<proteinExistence type="predicted"/>
<keyword evidence="3" id="KW-1185">Reference proteome</keyword>
<dbReference type="RefSeq" id="WP_104505916.1">
    <property type="nucleotide sequence ID" value="NZ_JACIGC010000048.1"/>
</dbReference>
<comment type="caution">
    <text evidence="2">The sequence shown here is derived from an EMBL/GenBank/DDBJ whole genome shotgun (WGS) entry which is preliminary data.</text>
</comment>
<reference evidence="2 3" key="1">
    <citation type="journal article" date="2018" name="Arch. Microbiol.">
        <title>New insights into the metabolic potential of the phototrophic purple bacterium Rhodopila globiformis DSM 161(T) from its draft genome sequence and evidence for a vanadium-dependent nitrogenase.</title>
        <authorList>
            <person name="Imhoff J.F."/>
            <person name="Rahn T."/>
            <person name="Kunzel S."/>
            <person name="Neulinger S.C."/>
        </authorList>
    </citation>
    <scope>NUCLEOTIDE SEQUENCE [LARGE SCALE GENOMIC DNA]</scope>
    <source>
        <strain evidence="2 3">DSM 16996</strain>
    </source>
</reference>
<evidence type="ECO:0000256" key="1">
    <source>
        <dbReference type="SAM" id="MobiDB-lite"/>
    </source>
</evidence>
<evidence type="ECO:0000313" key="3">
    <source>
        <dbReference type="Proteomes" id="UP000239089"/>
    </source>
</evidence>